<dbReference type="SMART" id="SM00460">
    <property type="entry name" value="TGc"/>
    <property type="match status" value="2"/>
</dbReference>
<protein>
    <submittedName>
        <fullName evidence="4 5">Uncharacterized protein LOC106172195 isoform X1</fullName>
    </submittedName>
</protein>
<sequence length="1629" mass="184468">MSAPSDFKLAPVNPKDRPRPFPPRWLKGQKYQDVAEFHEIDEHAIRVSQTNHKNFKDLVWHLVFNQRMSELEAVRAIFRWMTSKNLHTVQFDKEPKNSPEEIVCGFRSKKSTYARIFETLCLYSGIHCVTLTGFAKGVDYRPGVKFAGGPYNHSWNAVYVDGSWQLVDSHWATRYLQSEKNSPENLVYEYDDFYFLTNPEQLIYSHWPEEQPWQLLPRPLSLPEFEDLPLAKSHFFKCGMQFWSHNTGTILTERGKLTLTLGFRSPTAFTYKLVFGENNKEVYQGIKLNRYVLQETLENQVNHYLRAPLEGSYYLTIYAQKVSNEINVENVFNAACEYKVICDRPADDSTPYPQTSDTNWGPGAPVRSLGLRPSHKEGVIQAINGRAELRFAKTRPVRLLAKLQKNGEDEGQLDEYIQHHETENQSTFNLELPQKGEYALEIYANDPEKDDSTYTHICQYVVEYSADSSDQQNYGTLTLKKGYRQSPARGADVKYKEGYQSLPRGSHTEVREGYGSMPRKSQSGQDVREGYATMPANMKGRRYDPQQDGVPLPGLNDQLNKEVVGRSHLTQEEFSRYEDSFRSPTSKTEYYGAGTPEQYGYSDKQAGRAGPGIVQYQRDQYAGDSAGRGPAGYDQRRAPEQYDSYGRPITTTTTTTTVFTDRYRPDSAGRPMRGDEMTEKVTLSKSQEELAAQRAANEEQIQAEKRKAPQTLPKPTKGKPGTEDFPPPPPEAFVIRGDEELPPPPPPLPAEYGKVQDVTVTTPGQQQYVIGADGQRHPVKIEFVTGETQRGVQAQPAPAPKGTPVKIEYVKEFSPNVPRQQGKLGETPDGKKSPPVTGYQQWKSDFPPPPPPERSDSKGSPKKDAYNVTVLHEFKTPEDGQGPPRRPESLSTQPPVSPQRYSPIEIRFQVPLGDRTPSPGIGQPVAPASFQPVRIETRVKPPSPAPPPTPLKEEVFTDRTMAFKTIDRHAMEVSQKEHKSFRDMVWALIYSKGITDDLNKARAIFLWLCTKDLSKMHFEHVAPDTPEEILMGLKEGKATYAVIYETLCSYAGLHCKVISGYAKGADYKPGMKFTGDTAHHSWNAVLIDGHWRLVDCHWAARRMIGKKGAENVRYGLDEYYFMIDQRQLIYTHFPDDPNWQLLERQYTLEEFENLPPVKSLFFKYGLDLLSHKNAVIYTDDEVAVQVGFSLYRGPGLEFHCSLAFEDGREEIRDTKLSRFILQETGDRFASFKIRVPDQGSYKFVIYAKEVGGEDAEKMYSAVCEYQIVCLSTPIDPTPFPPCSAPTWGLSHGAAKKYGVVTNQMAATVGTTNGQAEIRFKLEKPLLFMAKMKSNDFDEKDLDGTVMHRVVNDTAIFSISVPQQGEYGLEIFANEPAKDGKTLFHMCQYFVVCNESKVSGVRYPQLPAAYLGPQPGYTNLKMNTISHKDPLIVNHTGELEVEFSLSQPMRVTSNLIETANGHEHPDNILQQQQNNSLTFNLRLPHPGVYKFQIYAQSLTEPSENLPGVYNYLINCDNVSRVPVTPYPRQFAQWKEGCYLYEPQDGKLSSQRLGANVQHNYLFFKLEVPKARMVAVVVGEEWEQLEPKQTGTWEGGVYMDKFWGKATRLAVTANYGGSTSSYNTLLEFSLH</sequence>
<dbReference type="Proteomes" id="UP000085678">
    <property type="component" value="Unplaced"/>
</dbReference>
<dbReference type="OrthoDB" id="6129702at2759"/>
<dbReference type="KEGG" id="lak:106172195"/>
<dbReference type="SUPFAM" id="SSF54001">
    <property type="entry name" value="Cysteine proteinases"/>
    <property type="match status" value="2"/>
</dbReference>
<feature type="domain" description="Transglutaminase-like" evidence="2">
    <location>
        <begin position="106"/>
        <end position="171"/>
    </location>
</feature>
<dbReference type="InterPro" id="IPR053041">
    <property type="entry name" value="Transglut-like_Superfamily_Mod"/>
</dbReference>
<dbReference type="RefSeq" id="XP_013408276.1">
    <property type="nucleotide sequence ID" value="XM_013552822.1"/>
</dbReference>
<evidence type="ECO:0000313" key="4">
    <source>
        <dbReference type="RefSeq" id="XP_013408269.1"/>
    </source>
</evidence>
<dbReference type="InterPro" id="IPR038765">
    <property type="entry name" value="Papain-like_cys_pep_sf"/>
</dbReference>
<dbReference type="STRING" id="7574.A0A1S3JDM9"/>
<dbReference type="RefSeq" id="XP_013408269.1">
    <property type="nucleotide sequence ID" value="XM_013552815.1"/>
</dbReference>
<dbReference type="PANTHER" id="PTHR47020">
    <property type="entry name" value="HILLARIN"/>
    <property type="match status" value="1"/>
</dbReference>
<keyword evidence="3" id="KW-1185">Reference proteome</keyword>
<dbReference type="GeneID" id="106172195"/>
<evidence type="ECO:0000313" key="5">
    <source>
        <dbReference type="RefSeq" id="XP_013408276.1"/>
    </source>
</evidence>
<evidence type="ECO:0000313" key="3">
    <source>
        <dbReference type="Proteomes" id="UP000085678"/>
    </source>
</evidence>
<feature type="region of interest" description="Disordered" evidence="1">
    <location>
        <begin position="622"/>
        <end position="753"/>
    </location>
</feature>
<dbReference type="Pfam" id="PF23265">
    <property type="entry name" value="Ig-like_KY"/>
    <property type="match status" value="5"/>
</dbReference>
<feature type="region of interest" description="Disordered" evidence="1">
    <location>
        <begin position="505"/>
        <end position="527"/>
    </location>
</feature>
<dbReference type="InterPro" id="IPR002931">
    <property type="entry name" value="Transglutaminase-like"/>
</dbReference>
<feature type="region of interest" description="Disordered" evidence="1">
    <location>
        <begin position="574"/>
        <end position="609"/>
    </location>
</feature>
<dbReference type="InterPro" id="IPR056564">
    <property type="entry name" value="Ig-like_KY"/>
</dbReference>
<proteinExistence type="predicted"/>
<dbReference type="Pfam" id="PF01841">
    <property type="entry name" value="Transglut_core"/>
    <property type="match status" value="2"/>
</dbReference>
<feature type="compositionally biased region" description="Basic and acidic residues" evidence="1">
    <location>
        <begin position="661"/>
        <end position="679"/>
    </location>
</feature>
<evidence type="ECO:0000256" key="1">
    <source>
        <dbReference type="SAM" id="MobiDB-lite"/>
    </source>
</evidence>
<reference evidence="4 5" key="1">
    <citation type="submission" date="2025-04" db="UniProtKB">
        <authorList>
            <consortium name="RefSeq"/>
        </authorList>
    </citation>
    <scope>IDENTIFICATION</scope>
    <source>
        <tissue evidence="4 5">Gonads</tissue>
    </source>
</reference>
<feature type="compositionally biased region" description="Basic and acidic residues" evidence="1">
    <location>
        <begin position="853"/>
        <end position="865"/>
    </location>
</feature>
<feature type="region of interest" description="Disordered" evidence="1">
    <location>
        <begin position="786"/>
        <end position="901"/>
    </location>
</feature>
<feature type="region of interest" description="Disordered" evidence="1">
    <location>
        <begin position="1"/>
        <end position="22"/>
    </location>
</feature>
<feature type="domain" description="Transglutaminase-like" evidence="2">
    <location>
        <begin position="1032"/>
        <end position="1098"/>
    </location>
</feature>
<name>A0A1S3JDM9_LINAN</name>
<gene>
    <name evidence="4 5" type="primary">LOC106172195</name>
</gene>
<evidence type="ECO:0000259" key="2">
    <source>
        <dbReference type="SMART" id="SM00460"/>
    </source>
</evidence>
<dbReference type="Gene3D" id="3.10.620.30">
    <property type="match status" value="1"/>
</dbReference>
<accession>A0A1S3JDM9</accession>
<organism evidence="3 5">
    <name type="scientific">Lingula anatina</name>
    <name type="common">Brachiopod</name>
    <name type="synonym">Lingula unguis</name>
    <dbReference type="NCBI Taxonomy" id="7574"/>
    <lineage>
        <taxon>Eukaryota</taxon>
        <taxon>Metazoa</taxon>
        <taxon>Spiralia</taxon>
        <taxon>Lophotrochozoa</taxon>
        <taxon>Brachiopoda</taxon>
        <taxon>Linguliformea</taxon>
        <taxon>Lingulata</taxon>
        <taxon>Lingulida</taxon>
        <taxon>Linguloidea</taxon>
        <taxon>Lingulidae</taxon>
        <taxon>Lingula</taxon>
    </lineage>
</organism>
<dbReference type="PANTHER" id="PTHR47020:SF1">
    <property type="entry name" value="HILLARIN"/>
    <property type="match status" value="1"/>
</dbReference>